<dbReference type="GO" id="GO:0031267">
    <property type="term" value="F:small GTPase binding"/>
    <property type="evidence" value="ECO:0007669"/>
    <property type="project" value="TreeGrafter"/>
</dbReference>
<dbReference type="EMBL" id="JANBPT010000019">
    <property type="protein sequence ID" value="KAJ1929986.1"/>
    <property type="molecule type" value="Genomic_DNA"/>
</dbReference>
<dbReference type="OrthoDB" id="10255285at2759"/>
<keyword evidence="2" id="KW-0813">Transport</keyword>
<dbReference type="PANTHER" id="PTHR15837">
    <property type="entry name" value="RAN GUANINE NUCLEOTIDE RELEASE FACTOR"/>
    <property type="match status" value="1"/>
</dbReference>
<reference evidence="4" key="1">
    <citation type="submission" date="2022-07" db="EMBL/GenBank/DDBJ databases">
        <title>Phylogenomic reconstructions and comparative analyses of Kickxellomycotina fungi.</title>
        <authorList>
            <person name="Reynolds N.K."/>
            <person name="Stajich J.E."/>
            <person name="Barry K."/>
            <person name="Grigoriev I.V."/>
            <person name="Crous P."/>
            <person name="Smith M.E."/>
        </authorList>
    </citation>
    <scope>NUCLEOTIDE SEQUENCE</scope>
    <source>
        <strain evidence="4">RSA 861</strain>
    </source>
</reference>
<accession>A0A9W8AFE2</accession>
<dbReference type="InterPro" id="IPR016123">
    <property type="entry name" value="Mog1/PsbP_a/b/a-sand"/>
</dbReference>
<keyword evidence="5" id="KW-1185">Reference proteome</keyword>
<keyword evidence="3" id="KW-0653">Protein transport</keyword>
<proteinExistence type="inferred from homology"/>
<dbReference type="Pfam" id="PF04603">
    <property type="entry name" value="Mog1"/>
    <property type="match status" value="1"/>
</dbReference>
<dbReference type="GO" id="GO:0005634">
    <property type="term" value="C:nucleus"/>
    <property type="evidence" value="ECO:0007669"/>
    <property type="project" value="TreeGrafter"/>
</dbReference>
<gene>
    <name evidence="4" type="ORF">IWQ60_000715</name>
</gene>
<name>A0A9W8AFE2_9FUNG</name>
<dbReference type="AlphaFoldDB" id="A0A9W8AFE2"/>
<dbReference type="InterPro" id="IPR007681">
    <property type="entry name" value="Mog1"/>
</dbReference>
<dbReference type="SUPFAM" id="SSF55724">
    <property type="entry name" value="Mog1p/PsbP-like"/>
    <property type="match status" value="1"/>
</dbReference>
<evidence type="ECO:0000256" key="1">
    <source>
        <dbReference type="ARBA" id="ARBA00010307"/>
    </source>
</evidence>
<comment type="caution">
    <text evidence="4">The sequence shown here is derived from an EMBL/GenBank/DDBJ whole genome shotgun (WGS) entry which is preliminary data.</text>
</comment>
<dbReference type="Proteomes" id="UP001150569">
    <property type="component" value="Unassembled WGS sequence"/>
</dbReference>
<organism evidence="4 5">
    <name type="scientific">Tieghemiomyces parasiticus</name>
    <dbReference type="NCBI Taxonomy" id="78921"/>
    <lineage>
        <taxon>Eukaryota</taxon>
        <taxon>Fungi</taxon>
        <taxon>Fungi incertae sedis</taxon>
        <taxon>Zoopagomycota</taxon>
        <taxon>Kickxellomycotina</taxon>
        <taxon>Dimargaritomycetes</taxon>
        <taxon>Dimargaritales</taxon>
        <taxon>Dimargaritaceae</taxon>
        <taxon>Tieghemiomyces</taxon>
    </lineage>
</organism>
<evidence type="ECO:0000256" key="3">
    <source>
        <dbReference type="ARBA" id="ARBA00022927"/>
    </source>
</evidence>
<dbReference type="GO" id="GO:0005085">
    <property type="term" value="F:guanyl-nucleotide exchange factor activity"/>
    <property type="evidence" value="ECO:0007669"/>
    <property type="project" value="TreeGrafter"/>
</dbReference>
<dbReference type="Gene3D" id="3.40.1000.10">
    <property type="entry name" value="Mog1/PsbP, alpha/beta/alpha sandwich"/>
    <property type="match status" value="1"/>
</dbReference>
<evidence type="ECO:0000313" key="4">
    <source>
        <dbReference type="EMBL" id="KAJ1929986.1"/>
    </source>
</evidence>
<sequence length="193" mass="21728">MASQYYERKLFGGHIECEIPKDFEDVNTYRQIPDHQEVFASDSNDQSIVIEIFEKAPVSDAEAAKFHFQELAESNEAATSEIISNEPIPDENVPELPTTAVCSMVTGKQIVSKFKESTAEAANYVLMYVAVIRLHEFHTDIVISMNHPVVISAQSTSSQSMTAETDPKVSLTTFKHLLETFKIEDFRLFGEPY</sequence>
<dbReference type="PANTHER" id="PTHR15837:SF0">
    <property type="entry name" value="RAN GUANINE NUCLEOTIDE RELEASE FACTOR"/>
    <property type="match status" value="1"/>
</dbReference>
<comment type="similarity">
    <text evidence="1">Belongs to the MOG1 family.</text>
</comment>
<evidence type="ECO:0000256" key="2">
    <source>
        <dbReference type="ARBA" id="ARBA00022448"/>
    </source>
</evidence>
<dbReference type="GO" id="GO:0006606">
    <property type="term" value="P:protein import into nucleus"/>
    <property type="evidence" value="ECO:0007669"/>
    <property type="project" value="TreeGrafter"/>
</dbReference>
<protein>
    <recommendedName>
        <fullName evidence="6">Ran guanine nucleotide release factor</fullName>
    </recommendedName>
</protein>
<evidence type="ECO:0000313" key="5">
    <source>
        <dbReference type="Proteomes" id="UP001150569"/>
    </source>
</evidence>
<evidence type="ECO:0008006" key="6">
    <source>
        <dbReference type="Google" id="ProtNLM"/>
    </source>
</evidence>